<dbReference type="PANTHER" id="PTHR45626">
    <property type="entry name" value="TRANSCRIPTION TERMINATION FACTOR 2-RELATED"/>
    <property type="match status" value="1"/>
</dbReference>
<evidence type="ECO:0000256" key="2">
    <source>
        <dbReference type="ARBA" id="ARBA00022801"/>
    </source>
</evidence>
<proteinExistence type="predicted"/>
<dbReference type="SMART" id="SM00487">
    <property type="entry name" value="DEXDc"/>
    <property type="match status" value="1"/>
</dbReference>
<evidence type="ECO:0000259" key="5">
    <source>
        <dbReference type="PROSITE" id="PS51194"/>
    </source>
</evidence>
<dbReference type="GO" id="GO:0006281">
    <property type="term" value="P:DNA repair"/>
    <property type="evidence" value="ECO:0007669"/>
    <property type="project" value="TreeGrafter"/>
</dbReference>
<evidence type="ECO:0000256" key="3">
    <source>
        <dbReference type="ARBA" id="ARBA00022840"/>
    </source>
</evidence>
<evidence type="ECO:0000256" key="1">
    <source>
        <dbReference type="ARBA" id="ARBA00022741"/>
    </source>
</evidence>
<feature type="compositionally biased region" description="Acidic residues" evidence="4">
    <location>
        <begin position="1489"/>
        <end position="1504"/>
    </location>
</feature>
<feature type="compositionally biased region" description="Acidic residues" evidence="4">
    <location>
        <begin position="1430"/>
        <end position="1450"/>
    </location>
</feature>
<dbReference type="Proteomes" id="UP000243876">
    <property type="component" value="Unassembled WGS sequence"/>
</dbReference>
<dbReference type="InterPro" id="IPR049730">
    <property type="entry name" value="SNF2/RAD54-like_C"/>
</dbReference>
<evidence type="ECO:0000256" key="4">
    <source>
        <dbReference type="SAM" id="MobiDB-lite"/>
    </source>
</evidence>
<dbReference type="GO" id="GO:0005634">
    <property type="term" value="C:nucleus"/>
    <property type="evidence" value="ECO:0007669"/>
    <property type="project" value="TreeGrafter"/>
</dbReference>
<keyword evidence="3" id="KW-0067">ATP-binding</keyword>
<evidence type="ECO:0000313" key="7">
    <source>
        <dbReference type="Proteomes" id="UP000243876"/>
    </source>
</evidence>
<dbReference type="Gene3D" id="3.40.50.300">
    <property type="entry name" value="P-loop containing nucleotide triphosphate hydrolases"/>
    <property type="match status" value="1"/>
</dbReference>
<reference evidence="7" key="1">
    <citation type="submission" date="2015-02" db="EMBL/GenBank/DDBJ databases">
        <authorList>
            <person name="Gon?alves P."/>
        </authorList>
    </citation>
    <scope>NUCLEOTIDE SEQUENCE [LARGE SCALE GENOMIC DNA]</scope>
</reference>
<dbReference type="InterPro" id="IPR014001">
    <property type="entry name" value="Helicase_ATP-bd"/>
</dbReference>
<dbReference type="InterPro" id="IPR000330">
    <property type="entry name" value="SNF2_N"/>
</dbReference>
<dbReference type="InterPro" id="IPR001650">
    <property type="entry name" value="Helicase_C-like"/>
</dbReference>
<dbReference type="InterPro" id="IPR027417">
    <property type="entry name" value="P-loop_NTPase"/>
</dbReference>
<gene>
    <name evidence="6" type="primary">SPOSA6832_00729</name>
</gene>
<dbReference type="GO" id="GO:0008094">
    <property type="term" value="F:ATP-dependent activity, acting on DNA"/>
    <property type="evidence" value="ECO:0007669"/>
    <property type="project" value="TreeGrafter"/>
</dbReference>
<dbReference type="PROSITE" id="PS51194">
    <property type="entry name" value="HELICASE_CTER"/>
    <property type="match status" value="1"/>
</dbReference>
<dbReference type="OrthoDB" id="423221at2759"/>
<evidence type="ECO:0000313" key="6">
    <source>
        <dbReference type="EMBL" id="CEQ39210.1"/>
    </source>
</evidence>
<feature type="region of interest" description="Disordered" evidence="4">
    <location>
        <begin position="1601"/>
        <end position="1688"/>
    </location>
</feature>
<dbReference type="Pfam" id="PF00176">
    <property type="entry name" value="SNF2-rel_dom"/>
    <property type="match status" value="1"/>
</dbReference>
<feature type="compositionally biased region" description="Polar residues" evidence="4">
    <location>
        <begin position="1601"/>
        <end position="1610"/>
    </location>
</feature>
<protein>
    <submittedName>
        <fullName evidence="6">SPOSA6832_00729-mRNA-1:cds</fullName>
    </submittedName>
</protein>
<dbReference type="InterPro" id="IPR038718">
    <property type="entry name" value="SNF2-like_sf"/>
</dbReference>
<keyword evidence="2" id="KW-0378">Hydrolase</keyword>
<dbReference type="InterPro" id="IPR050628">
    <property type="entry name" value="SNF2_RAD54_helicase_TF"/>
</dbReference>
<feature type="compositionally biased region" description="Acidic residues" evidence="4">
    <location>
        <begin position="1654"/>
        <end position="1665"/>
    </location>
</feature>
<dbReference type="Gene3D" id="3.40.50.10810">
    <property type="entry name" value="Tandem AAA-ATPase domain"/>
    <property type="match status" value="1"/>
</dbReference>
<organism evidence="6 7">
    <name type="scientific">Sporidiobolus salmonicolor</name>
    <name type="common">Yeast-like fungus</name>
    <name type="synonym">Sporobolomyces salmonicolor</name>
    <dbReference type="NCBI Taxonomy" id="5005"/>
    <lineage>
        <taxon>Eukaryota</taxon>
        <taxon>Fungi</taxon>
        <taxon>Dikarya</taxon>
        <taxon>Basidiomycota</taxon>
        <taxon>Pucciniomycotina</taxon>
        <taxon>Microbotryomycetes</taxon>
        <taxon>Sporidiobolales</taxon>
        <taxon>Sporidiobolaceae</taxon>
        <taxon>Sporobolomyces</taxon>
    </lineage>
</organism>
<feature type="region of interest" description="Disordered" evidence="4">
    <location>
        <begin position="670"/>
        <end position="691"/>
    </location>
</feature>
<dbReference type="Pfam" id="PF00271">
    <property type="entry name" value="Helicase_C"/>
    <property type="match status" value="1"/>
</dbReference>
<dbReference type="GO" id="GO:0005524">
    <property type="term" value="F:ATP binding"/>
    <property type="evidence" value="ECO:0007669"/>
    <property type="project" value="UniProtKB-KW"/>
</dbReference>
<sequence length="1688" mass="187336">MRRQLPTNAPLRTLLSHPIARLRLSAAADSLLNGKWDFSVPLIETESTTIAMEYEDYVPSWRAKLGLVDFLSEKRPKKISVKFNGAANLLDRPIDGNYILEDRCGTATNSLYRRTDPEETIPLFLFLDPSSYLEAQHDAFVFADNCARTTSSRSVIASITPSWRLPTTQQDGEKKNVKAPTVVVPCTWIVLDDSSLVAGSAELTEQNSFSTISKGFNLSVNKGDCKFAENLLCAVVKLNKAPSNIWAKETWHEVDLHLEGPEVFAKIGWMLSRIPDWQILAEWSEVDSGSLPDSVCQCCAPAPPTVKWIREIRQKAASIMTPVVPLEDGMEAAKYEFALKHRPSPVLLHTRQVEDRFEFRVGLNAASLAHKALAQLPASSLSRWEMAAPKVSWRLFSAGANGTALGRQDLVATFAIKSNRDDPSAEQPKLFKEYMLRPEQLRSLHWMIEQEANPKPWIEEEVAETMLPELNWHAEAKATREVIVRGGVVADAVGYGKTAITIGLIATRLEEDAKLPEESDRIPIKATLIVVPKHLVVQWPKEVQKFTGGGLVVVQVNDFTALKKLTIEKIMGADIVLISESIFQSDVFWSSLADFSGSPFDIKMDKNAGRYFRHSVNETLGALPDQIERLRKDGATAVLEQIKKARKTRDQHVNEVFIPLTRAQANKKAEAAAKTKGSAKTKKAGDMTEAEVRKQLKEKDRVAAKRRFEGVDIWDLSKLGSRKDDWKKMQAPPLAMFAWARIVVDEFSYTDGSCLVGIHSIRARARWILSGTPPLRDFSEIKTIANLLHAHLGIHDANEGSDKTVDIRNAEQTQAEKFRSYCDVRSRSWHARRDEVAQRFLDQFARQNIAEIDEIKIEHEIINVALPGAEMAIYRELEHHLFNIDPQLAKIAKIKPDKQGDRDRRLREALGQSASPEEALLKRCSHFSLDLDEDETEDAKAQGVCDYIYKKRQEQLVNCQEQFRRQLAACAKMHRIIDGKGWYNLQHSPARHFLDWLRGVRDSACRLVEGKAAGVLTLRPTLQLFVEGYGDQEGDQCLRTFASEAGCANGTVSKAKPADAPNPLEKDLVSFKAAKSDKETSDEYAVGRMLCLREAVLVLTRLAKELVGRYRSARYFECVRTVLRSTDDNAENDLAVLSCCGHSGKVDAIKEAARGGHCIEPSCKANVSSLNVLTAESLGTDDDSGDFGKKLQTLVALIKSEVPKQDRVLVFVQFDDLFQKVHEALHVHGIPTKVLQGTAMQQSKTLDEFQNPETKDSKVLLLRATDSSSSGANLTVANWAFFVSPLLTDTKQLYKALQTQAVGRIHRYGQLKTARIIHLLTQATIDVQIFEERTDLNLEETIAKQPPRAAIDFSKLKRVAEWSLPKKKTKPTQKLGKAAKDAVEAEDEDAGKAGLDGSSDHEEGPAAKKLAKKPAAKNPKHKGGKRVEELDLSDDSEPELGSEDDEESEAEFQSGSETESESDGWGAPSSSRRELPKRSAASRKSIIIESDEEEEDEEDEDMIVEEQRSSNRSRTAPVKKRVIADSSEDEGEQPASSAWRKRVALASTGKCKDSDAPKAKKRKSIVTVEIPPHRIPHSPAKKQSTLFAFMKPTLAAVTVAQGSNSSTTGSVIDASKEPSPLMDEGANVEQDVDTGTGAETPAMQTDVTSLAEDRDVEELEVEEKEDTGTAVEAAEHARAAQDEEMQDA</sequence>
<keyword evidence="1" id="KW-0547">Nucleotide-binding</keyword>
<dbReference type="PANTHER" id="PTHR45626:SF26">
    <property type="entry name" value="FAMILY HELICASE, PUTATIVE (AFU_ORTHOLOGUE AFUA_2G09120)-RELATED"/>
    <property type="match status" value="1"/>
</dbReference>
<dbReference type="GO" id="GO:0016787">
    <property type="term" value="F:hydrolase activity"/>
    <property type="evidence" value="ECO:0007669"/>
    <property type="project" value="UniProtKB-KW"/>
</dbReference>
<feature type="domain" description="Helicase C-terminal" evidence="5">
    <location>
        <begin position="1190"/>
        <end position="1350"/>
    </location>
</feature>
<dbReference type="SUPFAM" id="SSF52540">
    <property type="entry name" value="P-loop containing nucleoside triphosphate hydrolases"/>
    <property type="match status" value="2"/>
</dbReference>
<keyword evidence="7" id="KW-1185">Reference proteome</keyword>
<feature type="non-terminal residue" evidence="6">
    <location>
        <position position="1"/>
    </location>
</feature>
<accession>A0A0D6EI24</accession>
<dbReference type="EMBL" id="CENE01000002">
    <property type="protein sequence ID" value="CEQ39210.1"/>
    <property type="molecule type" value="Genomic_DNA"/>
</dbReference>
<feature type="region of interest" description="Disordered" evidence="4">
    <location>
        <begin position="1364"/>
        <end position="1579"/>
    </location>
</feature>
<dbReference type="CDD" id="cd18793">
    <property type="entry name" value="SF2_C_SNF"/>
    <property type="match status" value="1"/>
</dbReference>
<name>A0A0D6EI24_SPOSA</name>
<feature type="compositionally biased region" description="Basic residues" evidence="4">
    <location>
        <begin position="1409"/>
        <end position="1424"/>
    </location>
</feature>